<protein>
    <submittedName>
        <fullName evidence="2">Uncharacterized protein</fullName>
    </submittedName>
</protein>
<comment type="caution">
    <text evidence="2">The sequence shown here is derived from an EMBL/GenBank/DDBJ whole genome shotgun (WGS) entry which is preliminary data.</text>
</comment>
<reference evidence="3" key="1">
    <citation type="journal article" date="2019" name="Int. J. Syst. Evol. Microbiol.">
        <title>The Global Catalogue of Microorganisms (GCM) 10K type strain sequencing project: providing services to taxonomists for standard genome sequencing and annotation.</title>
        <authorList>
            <consortium name="The Broad Institute Genomics Platform"/>
            <consortium name="The Broad Institute Genome Sequencing Center for Infectious Disease"/>
            <person name="Wu L."/>
            <person name="Ma J."/>
        </authorList>
    </citation>
    <scope>NUCLEOTIDE SEQUENCE [LARGE SCALE GENOMIC DNA]</scope>
    <source>
        <strain evidence="3">JCM 17924</strain>
    </source>
</reference>
<evidence type="ECO:0000256" key="1">
    <source>
        <dbReference type="SAM" id="MobiDB-lite"/>
    </source>
</evidence>
<accession>A0ABP8J0P6</accession>
<name>A0ABP8J0P6_9BACT</name>
<keyword evidence="3" id="KW-1185">Reference proteome</keyword>
<organism evidence="2 3">
    <name type="scientific">Hymenobacter koreensis</name>
    <dbReference type="NCBI Taxonomy" id="1084523"/>
    <lineage>
        <taxon>Bacteria</taxon>
        <taxon>Pseudomonadati</taxon>
        <taxon>Bacteroidota</taxon>
        <taxon>Cytophagia</taxon>
        <taxon>Cytophagales</taxon>
        <taxon>Hymenobacteraceae</taxon>
        <taxon>Hymenobacter</taxon>
    </lineage>
</organism>
<evidence type="ECO:0000313" key="2">
    <source>
        <dbReference type="EMBL" id="GAA4382851.1"/>
    </source>
</evidence>
<gene>
    <name evidence="2" type="ORF">GCM10023186_23530</name>
</gene>
<evidence type="ECO:0000313" key="3">
    <source>
        <dbReference type="Proteomes" id="UP001500454"/>
    </source>
</evidence>
<dbReference type="EMBL" id="BAABHA010000007">
    <property type="protein sequence ID" value="GAA4382851.1"/>
    <property type="molecule type" value="Genomic_DNA"/>
</dbReference>
<sequence length="61" mass="6393">MGPRGGGAYEEQTGKQRAFHAKESRSEAALPGPEVSEAAPYLGTRKYNARLTRAATNATGG</sequence>
<dbReference type="Proteomes" id="UP001500454">
    <property type="component" value="Unassembled WGS sequence"/>
</dbReference>
<proteinExistence type="predicted"/>
<feature type="region of interest" description="Disordered" evidence="1">
    <location>
        <begin position="1"/>
        <end position="45"/>
    </location>
</feature>